<dbReference type="Gene3D" id="3.30.70.1230">
    <property type="entry name" value="Nucleotide cyclase"/>
    <property type="match status" value="1"/>
</dbReference>
<dbReference type="Pfam" id="PF05226">
    <property type="entry name" value="CHASE2"/>
    <property type="match status" value="1"/>
</dbReference>
<comment type="caution">
    <text evidence="3">The sequence shown here is derived from an EMBL/GenBank/DDBJ whole genome shotgun (WGS) entry which is preliminary data.</text>
</comment>
<keyword evidence="1" id="KW-1133">Transmembrane helix</keyword>
<dbReference type="InterPro" id="IPR050697">
    <property type="entry name" value="Adenylyl/Guanylyl_Cyclase_3/4"/>
</dbReference>
<evidence type="ECO:0000313" key="3">
    <source>
        <dbReference type="EMBL" id="GLR14134.1"/>
    </source>
</evidence>
<feature type="transmembrane region" description="Helical" evidence="1">
    <location>
        <begin position="15"/>
        <end position="33"/>
    </location>
</feature>
<protein>
    <submittedName>
        <fullName evidence="3">Adenylate/guanylate cyclase domain-containing protein</fullName>
    </submittedName>
</protein>
<dbReference type="SUPFAM" id="SSF55073">
    <property type="entry name" value="Nucleotide cyclase"/>
    <property type="match status" value="1"/>
</dbReference>
<dbReference type="RefSeq" id="WP_284197214.1">
    <property type="nucleotide sequence ID" value="NZ_BSOG01000003.1"/>
</dbReference>
<dbReference type="CDD" id="cd07302">
    <property type="entry name" value="CHD"/>
    <property type="match status" value="1"/>
</dbReference>
<dbReference type="PROSITE" id="PS50125">
    <property type="entry name" value="GUANYLATE_CYCLASE_2"/>
    <property type="match status" value="1"/>
</dbReference>
<gene>
    <name evidence="3" type="ORF">GCM10007907_29240</name>
</gene>
<name>A0ABQ5YJM6_9NEIS</name>
<keyword evidence="4" id="KW-1185">Reference proteome</keyword>
<dbReference type="SMART" id="SM00044">
    <property type="entry name" value="CYCc"/>
    <property type="match status" value="1"/>
</dbReference>
<dbReference type="InterPro" id="IPR007890">
    <property type="entry name" value="CHASE2"/>
</dbReference>
<feature type="transmembrane region" description="Helical" evidence="1">
    <location>
        <begin position="346"/>
        <end position="364"/>
    </location>
</feature>
<dbReference type="PANTHER" id="PTHR43081">
    <property type="entry name" value="ADENYLATE CYCLASE, TERMINAL-DIFFERENTIATION SPECIFIC-RELATED"/>
    <property type="match status" value="1"/>
</dbReference>
<dbReference type="PANTHER" id="PTHR43081:SF1">
    <property type="entry name" value="ADENYLATE CYCLASE, TERMINAL-DIFFERENTIATION SPECIFIC"/>
    <property type="match status" value="1"/>
</dbReference>
<feature type="transmembrane region" description="Helical" evidence="1">
    <location>
        <begin position="322"/>
        <end position="339"/>
    </location>
</feature>
<feature type="transmembrane region" description="Helical" evidence="1">
    <location>
        <begin position="370"/>
        <end position="394"/>
    </location>
</feature>
<feature type="domain" description="Guanylate cyclase" evidence="2">
    <location>
        <begin position="437"/>
        <end position="568"/>
    </location>
</feature>
<keyword evidence="1" id="KW-0472">Membrane</keyword>
<organism evidence="3 4">
    <name type="scientific">Chitinimonas prasina</name>
    <dbReference type="NCBI Taxonomy" id="1434937"/>
    <lineage>
        <taxon>Bacteria</taxon>
        <taxon>Pseudomonadati</taxon>
        <taxon>Pseudomonadota</taxon>
        <taxon>Betaproteobacteria</taxon>
        <taxon>Neisseriales</taxon>
        <taxon>Chitinibacteraceae</taxon>
        <taxon>Chitinimonas</taxon>
    </lineage>
</organism>
<proteinExistence type="predicted"/>
<accession>A0ABQ5YJM6</accession>
<dbReference type="SMART" id="SM01080">
    <property type="entry name" value="CHASE2"/>
    <property type="match status" value="1"/>
</dbReference>
<evidence type="ECO:0000256" key="1">
    <source>
        <dbReference type="SAM" id="Phobius"/>
    </source>
</evidence>
<reference evidence="4" key="1">
    <citation type="journal article" date="2019" name="Int. J. Syst. Evol. Microbiol.">
        <title>The Global Catalogue of Microorganisms (GCM) 10K type strain sequencing project: providing services to taxonomists for standard genome sequencing and annotation.</title>
        <authorList>
            <consortium name="The Broad Institute Genomics Platform"/>
            <consortium name="The Broad Institute Genome Sequencing Center for Infectious Disease"/>
            <person name="Wu L."/>
            <person name="Ma J."/>
        </authorList>
    </citation>
    <scope>NUCLEOTIDE SEQUENCE [LARGE SCALE GENOMIC DNA]</scope>
    <source>
        <strain evidence="4">NBRC 110044</strain>
    </source>
</reference>
<keyword evidence="1" id="KW-0812">Transmembrane</keyword>
<sequence length="623" mass="69438">MTSAHLLRLLRHFSWWHWLAISLLLVLLDYTVLHTSRIIDQRAGDVLLREHAKRRPVSTGVVVVDIDQRSLERMNEAAGSWPWPRSVHGELTDYLARQGARAIVFDIHFNEMDFYRPEHDQAFAETVAAHSNVYLAMALQDSGSGGPMASMIPPAVGVTALPGANPQTRIPVLLPLVMLQHKQPGAMRGGLINFVEDSDLVGRHYLLYKDYQGWRFPSMPARLARDLGWPLPQQGDRILLNWRGGWQHVSYADLYEDAQREQPRRPLMEFKDKVVVVGAAAPGLMDLRLTPLASTYPGVDILATSIDNLRAGDWLGEKPRPLVLPFIALLLGSIAWLFARGYAPTRILYGLLGVNVLVVAIVWWQLGRGLFLPLFAPLAWGWGYFWLCALLAYLKERQQRERAMGMFQRFLDPRVVSDLVANGEINTEVNAESRQVTVLFSDIRGFTTLSETRSPEAIVSLLNRYFSTQVEIIFRHGGTLDKFIGDAIMAFWGAPVNDPDHAKHAIAAAIEMAEALVRFKAELTELGHDFDIGIGLNSGPAVVGFIGSRDRLDYTAIGDTVNLASRIEGQTKGVARVLVAESTMLLAQADFSYRDCGLHHVKGREQEVRLFEPGRLGTSGNGS</sequence>
<dbReference type="Proteomes" id="UP001156706">
    <property type="component" value="Unassembled WGS sequence"/>
</dbReference>
<dbReference type="InterPro" id="IPR029787">
    <property type="entry name" value="Nucleotide_cyclase"/>
</dbReference>
<evidence type="ECO:0000313" key="4">
    <source>
        <dbReference type="Proteomes" id="UP001156706"/>
    </source>
</evidence>
<dbReference type="InterPro" id="IPR001054">
    <property type="entry name" value="A/G_cyclase"/>
</dbReference>
<dbReference type="Pfam" id="PF00211">
    <property type="entry name" value="Guanylate_cyc"/>
    <property type="match status" value="1"/>
</dbReference>
<dbReference type="EMBL" id="BSOG01000003">
    <property type="protein sequence ID" value="GLR14134.1"/>
    <property type="molecule type" value="Genomic_DNA"/>
</dbReference>
<evidence type="ECO:0000259" key="2">
    <source>
        <dbReference type="PROSITE" id="PS50125"/>
    </source>
</evidence>